<dbReference type="PANTHER" id="PTHR34685">
    <property type="entry name" value="RED CHLOROPHYLL CATABOLITE REDUCTASE, CHLOROPLASTIC"/>
    <property type="match status" value="1"/>
</dbReference>
<comment type="caution">
    <text evidence="1">The sequence shown here is derived from an EMBL/GenBank/DDBJ whole genome shotgun (WGS) entry which is preliminary data.</text>
</comment>
<dbReference type="Pfam" id="PF06405">
    <property type="entry name" value="RCC_reductase"/>
    <property type="match status" value="1"/>
</dbReference>
<dbReference type="GO" id="GO:0015996">
    <property type="term" value="P:chlorophyll catabolic process"/>
    <property type="evidence" value="ECO:0007669"/>
    <property type="project" value="TreeGrafter"/>
</dbReference>
<sequence>MSSTAVGCLLSPLLPRPSSTVAAAGCNCKSRSIRVRASMSSPPPPVAEFPYLPPAQRELMVEILSMVETGLGPQLLPSTVPSDVLSFQNPSGSAHGAIDIRHGGRDSTVNFILESWLHCQIPTGALNIATLLVFLNSSTDAPHLLMEFMQGSPTSLVLLLDLIPRKDVVLHPDYLDEFYHQTDLDKQRQVLSKLPQVQPYMSSSIYARSLLSPTAIAVDINCGDGKEQTLLEEIIRGKLNMICKEIVQIWLRLCVKTRLSSEVDQDILVKRDSLIKSKAIEIDLEANLPRMFTPKVASRIIREIKEAYKCIDSGN</sequence>
<proteinExistence type="predicted"/>
<gene>
    <name evidence="1" type="ORF">ZIOFF_029763</name>
</gene>
<evidence type="ECO:0000313" key="2">
    <source>
        <dbReference type="Proteomes" id="UP000734854"/>
    </source>
</evidence>
<protein>
    <recommendedName>
        <fullName evidence="3">Red chlorophyll catabolite reductase</fullName>
    </recommendedName>
</protein>
<dbReference type="PANTHER" id="PTHR34685:SF2">
    <property type="entry name" value="RED CHLOROPHYLL CATABOLITE REDUCTASE, CHLOROPLASTIC"/>
    <property type="match status" value="1"/>
</dbReference>
<dbReference type="InterPro" id="IPR009439">
    <property type="entry name" value="RCC_reductase"/>
</dbReference>
<organism evidence="1 2">
    <name type="scientific">Zingiber officinale</name>
    <name type="common">Ginger</name>
    <name type="synonym">Amomum zingiber</name>
    <dbReference type="NCBI Taxonomy" id="94328"/>
    <lineage>
        <taxon>Eukaryota</taxon>
        <taxon>Viridiplantae</taxon>
        <taxon>Streptophyta</taxon>
        <taxon>Embryophyta</taxon>
        <taxon>Tracheophyta</taxon>
        <taxon>Spermatophyta</taxon>
        <taxon>Magnoliopsida</taxon>
        <taxon>Liliopsida</taxon>
        <taxon>Zingiberales</taxon>
        <taxon>Zingiberaceae</taxon>
        <taxon>Zingiber</taxon>
    </lineage>
</organism>
<name>A0A8J5GX45_ZINOF</name>
<dbReference type="Proteomes" id="UP000734854">
    <property type="component" value="Unassembled WGS sequence"/>
</dbReference>
<evidence type="ECO:0008006" key="3">
    <source>
        <dbReference type="Google" id="ProtNLM"/>
    </source>
</evidence>
<dbReference type="EMBL" id="JACMSC010000008">
    <property type="protein sequence ID" value="KAG6511686.1"/>
    <property type="molecule type" value="Genomic_DNA"/>
</dbReference>
<evidence type="ECO:0000313" key="1">
    <source>
        <dbReference type="EMBL" id="KAG6511686.1"/>
    </source>
</evidence>
<dbReference type="OrthoDB" id="26525at2759"/>
<dbReference type="AlphaFoldDB" id="A0A8J5GX45"/>
<keyword evidence="2" id="KW-1185">Reference proteome</keyword>
<dbReference type="GO" id="GO:0051743">
    <property type="term" value="F:red chlorophyll catabolite reductase activity"/>
    <property type="evidence" value="ECO:0007669"/>
    <property type="project" value="InterPro"/>
</dbReference>
<reference evidence="1 2" key="1">
    <citation type="submission" date="2020-08" db="EMBL/GenBank/DDBJ databases">
        <title>Plant Genome Project.</title>
        <authorList>
            <person name="Zhang R.-G."/>
        </authorList>
    </citation>
    <scope>NUCLEOTIDE SEQUENCE [LARGE SCALE GENOMIC DNA]</scope>
    <source>
        <tissue evidence="1">Rhizome</tissue>
    </source>
</reference>
<accession>A0A8J5GX45</accession>
<dbReference type="GO" id="GO:0009507">
    <property type="term" value="C:chloroplast"/>
    <property type="evidence" value="ECO:0007669"/>
    <property type="project" value="TreeGrafter"/>
</dbReference>